<dbReference type="GO" id="GO:0005524">
    <property type="term" value="F:ATP binding"/>
    <property type="evidence" value="ECO:0007669"/>
    <property type="project" value="UniProtKB-UniRule"/>
</dbReference>
<dbReference type="InterPro" id="IPR003605">
    <property type="entry name" value="GS_dom"/>
</dbReference>
<keyword evidence="7" id="KW-0732">Signal</keyword>
<gene>
    <name evidence="19" type="ORF">ABEB36_008441</name>
</gene>
<feature type="domain" description="Protein kinase" evidence="17">
    <location>
        <begin position="214"/>
        <end position="511"/>
    </location>
</feature>
<keyword evidence="13 16" id="KW-0472">Membrane</keyword>
<dbReference type="PROSITE" id="PS00108">
    <property type="entry name" value="PROTEIN_KINASE_ST"/>
    <property type="match status" value="1"/>
</dbReference>
<dbReference type="EMBL" id="JBDJPC010000006">
    <property type="protein sequence ID" value="KAL1497484.1"/>
    <property type="molecule type" value="Genomic_DNA"/>
</dbReference>
<keyword evidence="11 16" id="KW-0460">Magnesium</keyword>
<dbReference type="PANTHER" id="PTHR23255:SF68">
    <property type="entry name" value="RECEPTOR PROTEIN SERINE_THREONINE KINASE"/>
    <property type="match status" value="1"/>
</dbReference>
<keyword evidence="3 16" id="KW-0723">Serine/threonine-protein kinase</keyword>
<dbReference type="PROSITE" id="PS51256">
    <property type="entry name" value="GS"/>
    <property type="match status" value="1"/>
</dbReference>
<evidence type="ECO:0000256" key="1">
    <source>
        <dbReference type="ARBA" id="ARBA00004479"/>
    </source>
</evidence>
<sequence>MADSGKTEIEDVVFLDELKPERLVKTVRKCYCEGHCPNGQSNGTCEVKIGGMCFTDIEAEIEDGVEVAVLRYGCFPPDEGTLMQCKGNLVPHKNSKSIQCCNDTDLCNRDLQPMYTPKLTTDIPSFDVKNSLQFTVLLASITFTVSVLLLGLAFLYIRYKRRDIQGKNQFHKGYSSEKYPTMEVHGPLVGLIEKSSGTGSGLPILVQRTISRQITLIQKIGEGRYAEVWLGNWRGEKVAVKLFSTQKEQSWYRETEIYQTVLMRHENILNFISADIKGSKGWTQMLLITDYHHNGSLFDYLQNHCLDPNTLLLMAKGIASGLTYLHTEIFSTQGKLAIAHRDLKSKNILVKRDGGCCIADFGLSVKFLSDSNEIDVPPNTRAGTKRYMAPEILNQTINVLDFEAHKKTDIYALALVFWEMCRRCTTGDKIKMVDDYAVPYYDCVPSDPSYDEMSLAVCSKNIRPQLLPRWQSEEVLRTLSKLMEECWHSNPDVRLSSLRVKKTLSRLEPDISSKIV</sequence>
<evidence type="ECO:0000313" key="20">
    <source>
        <dbReference type="Proteomes" id="UP001566132"/>
    </source>
</evidence>
<keyword evidence="14 16" id="KW-0675">Receptor</keyword>
<keyword evidence="12 16" id="KW-1133">Transmembrane helix</keyword>
<evidence type="ECO:0000313" key="19">
    <source>
        <dbReference type="EMBL" id="KAL1497484.1"/>
    </source>
</evidence>
<dbReference type="SUPFAM" id="SSF57302">
    <property type="entry name" value="Snake toxin-like"/>
    <property type="match status" value="1"/>
</dbReference>
<dbReference type="FunFam" id="1.10.510.10:FF:000018">
    <property type="entry name" value="Receptor protein serine/threonine kinase"/>
    <property type="match status" value="1"/>
</dbReference>
<feature type="domain" description="GS" evidence="18">
    <location>
        <begin position="180"/>
        <end position="213"/>
    </location>
</feature>
<evidence type="ECO:0000256" key="8">
    <source>
        <dbReference type="ARBA" id="ARBA00022741"/>
    </source>
</evidence>
<dbReference type="SMART" id="SM00220">
    <property type="entry name" value="S_TKc"/>
    <property type="match status" value="1"/>
</dbReference>
<dbReference type="Gene3D" id="2.10.60.10">
    <property type="entry name" value="CD59"/>
    <property type="match status" value="1"/>
</dbReference>
<comment type="cofactor">
    <cofactor evidence="16">
        <name>Mg(2+)</name>
        <dbReference type="ChEBI" id="CHEBI:18420"/>
    </cofactor>
    <cofactor evidence="16">
        <name>Mn(2+)</name>
        <dbReference type="ChEBI" id="CHEBI:29035"/>
    </cofactor>
</comment>
<comment type="similarity">
    <text evidence="2 16">Belongs to the protein kinase superfamily. TKL Ser/Thr protein kinase family. TGFB receptor subfamily.</text>
</comment>
<evidence type="ECO:0000256" key="14">
    <source>
        <dbReference type="ARBA" id="ARBA00023170"/>
    </source>
</evidence>
<keyword evidence="5 16" id="KW-0812">Transmembrane</keyword>
<dbReference type="GO" id="GO:0016020">
    <property type="term" value="C:membrane"/>
    <property type="evidence" value="ECO:0007669"/>
    <property type="project" value="UniProtKB-SubCell"/>
</dbReference>
<keyword evidence="4 16" id="KW-0808">Transferase</keyword>
<organism evidence="19 20">
    <name type="scientific">Hypothenemus hampei</name>
    <name type="common">Coffee berry borer</name>
    <dbReference type="NCBI Taxonomy" id="57062"/>
    <lineage>
        <taxon>Eukaryota</taxon>
        <taxon>Metazoa</taxon>
        <taxon>Ecdysozoa</taxon>
        <taxon>Arthropoda</taxon>
        <taxon>Hexapoda</taxon>
        <taxon>Insecta</taxon>
        <taxon>Pterygota</taxon>
        <taxon>Neoptera</taxon>
        <taxon>Endopterygota</taxon>
        <taxon>Coleoptera</taxon>
        <taxon>Polyphaga</taxon>
        <taxon>Cucujiformia</taxon>
        <taxon>Curculionidae</taxon>
        <taxon>Scolytinae</taxon>
        <taxon>Hypothenemus</taxon>
    </lineage>
</organism>
<feature type="binding site" evidence="15">
    <location>
        <position position="241"/>
    </location>
    <ligand>
        <name>ATP</name>
        <dbReference type="ChEBI" id="CHEBI:30616"/>
    </ligand>
</feature>
<keyword evidence="9 16" id="KW-0418">Kinase</keyword>
<dbReference type="InterPro" id="IPR008271">
    <property type="entry name" value="Ser/Thr_kinase_AS"/>
</dbReference>
<evidence type="ECO:0000259" key="18">
    <source>
        <dbReference type="PROSITE" id="PS51256"/>
    </source>
</evidence>
<accession>A0ABD1EMF9</accession>
<evidence type="ECO:0000256" key="16">
    <source>
        <dbReference type="RuleBase" id="RU361271"/>
    </source>
</evidence>
<evidence type="ECO:0000259" key="17">
    <source>
        <dbReference type="PROSITE" id="PS50011"/>
    </source>
</evidence>
<dbReference type="EC" id="2.7.11.30" evidence="16"/>
<dbReference type="PROSITE" id="PS50011">
    <property type="entry name" value="PROTEIN_KINASE_DOM"/>
    <property type="match status" value="1"/>
</dbReference>
<evidence type="ECO:0000256" key="7">
    <source>
        <dbReference type="ARBA" id="ARBA00022729"/>
    </source>
</evidence>
<dbReference type="PRINTS" id="PR00653">
    <property type="entry name" value="ACTIVIN2R"/>
</dbReference>
<dbReference type="InterPro" id="IPR000333">
    <property type="entry name" value="TGFB_receptor"/>
</dbReference>
<evidence type="ECO:0000256" key="12">
    <source>
        <dbReference type="ARBA" id="ARBA00022989"/>
    </source>
</evidence>
<name>A0ABD1EMF9_HYPHA</name>
<dbReference type="Pfam" id="PF01064">
    <property type="entry name" value="Activin_recp"/>
    <property type="match status" value="1"/>
</dbReference>
<evidence type="ECO:0000256" key="10">
    <source>
        <dbReference type="ARBA" id="ARBA00022840"/>
    </source>
</evidence>
<evidence type="ECO:0000256" key="15">
    <source>
        <dbReference type="PROSITE-ProRule" id="PRU10141"/>
    </source>
</evidence>
<dbReference type="GO" id="GO:0046872">
    <property type="term" value="F:metal ion binding"/>
    <property type="evidence" value="ECO:0007669"/>
    <property type="project" value="UniProtKB-KW"/>
</dbReference>
<evidence type="ECO:0000256" key="5">
    <source>
        <dbReference type="ARBA" id="ARBA00022692"/>
    </source>
</evidence>
<dbReference type="Proteomes" id="UP001566132">
    <property type="component" value="Unassembled WGS sequence"/>
</dbReference>
<dbReference type="InterPro" id="IPR000719">
    <property type="entry name" value="Prot_kinase_dom"/>
</dbReference>
<dbReference type="PANTHER" id="PTHR23255">
    <property type="entry name" value="TRANSFORMING GROWTH FACTOR-BETA RECEPTOR TYPE I AND II"/>
    <property type="match status" value="1"/>
</dbReference>
<protein>
    <recommendedName>
        <fullName evidence="16">Serine/threonine-protein kinase receptor</fullName>
        <ecNumber evidence="16">2.7.11.30</ecNumber>
    </recommendedName>
</protein>
<dbReference type="InterPro" id="IPR001245">
    <property type="entry name" value="Ser-Thr/Tyr_kinase_cat_dom"/>
</dbReference>
<reference evidence="19 20" key="1">
    <citation type="submission" date="2024-05" db="EMBL/GenBank/DDBJ databases">
        <title>Genetic variation in Jamaican populations of the coffee berry borer (Hypothenemus hampei).</title>
        <authorList>
            <person name="Errbii M."/>
            <person name="Myrie A."/>
        </authorList>
    </citation>
    <scope>NUCLEOTIDE SEQUENCE [LARGE SCALE GENOMIC DNA]</scope>
    <source>
        <strain evidence="19">JA-Hopewell-2020-01-JO</strain>
        <tissue evidence="19">Whole body</tissue>
    </source>
</reference>
<dbReference type="Pfam" id="PF07714">
    <property type="entry name" value="PK_Tyr_Ser-Thr"/>
    <property type="match status" value="1"/>
</dbReference>
<dbReference type="InterPro" id="IPR045860">
    <property type="entry name" value="Snake_toxin-like_sf"/>
</dbReference>
<keyword evidence="20" id="KW-1185">Reference proteome</keyword>
<dbReference type="InterPro" id="IPR000472">
    <property type="entry name" value="Activin_recp"/>
</dbReference>
<dbReference type="CDD" id="cd23532">
    <property type="entry name" value="TFP_LU_ECD_BMPR1"/>
    <property type="match status" value="1"/>
</dbReference>
<evidence type="ECO:0000256" key="6">
    <source>
        <dbReference type="ARBA" id="ARBA00022723"/>
    </source>
</evidence>
<comment type="caution">
    <text evidence="19">The sequence shown here is derived from an EMBL/GenBank/DDBJ whole genome shotgun (WGS) entry which is preliminary data.</text>
</comment>
<dbReference type="GO" id="GO:0004675">
    <property type="term" value="F:transmembrane receptor protein serine/threonine kinase activity"/>
    <property type="evidence" value="ECO:0007669"/>
    <property type="project" value="UniProtKB-EC"/>
</dbReference>
<dbReference type="FunFam" id="2.10.60.10:FF:000021">
    <property type="entry name" value="Receptor protein serine/threonine kinase"/>
    <property type="match status" value="1"/>
</dbReference>
<keyword evidence="10 15" id="KW-0067">ATP-binding</keyword>
<dbReference type="AlphaFoldDB" id="A0ABD1EMF9"/>
<dbReference type="Gene3D" id="1.10.510.10">
    <property type="entry name" value="Transferase(Phosphotransferase) domain 1"/>
    <property type="match status" value="1"/>
</dbReference>
<comment type="catalytic activity">
    <reaction evidence="16">
        <text>L-threonyl-[receptor-protein] + ATP = O-phospho-L-threonyl-[receptor-protein] + ADP + H(+)</text>
        <dbReference type="Rhea" id="RHEA:44880"/>
        <dbReference type="Rhea" id="RHEA-COMP:11024"/>
        <dbReference type="Rhea" id="RHEA-COMP:11025"/>
        <dbReference type="ChEBI" id="CHEBI:15378"/>
        <dbReference type="ChEBI" id="CHEBI:30013"/>
        <dbReference type="ChEBI" id="CHEBI:30616"/>
        <dbReference type="ChEBI" id="CHEBI:61977"/>
        <dbReference type="ChEBI" id="CHEBI:456216"/>
        <dbReference type="EC" id="2.7.11.30"/>
    </reaction>
</comment>
<evidence type="ECO:0000256" key="11">
    <source>
        <dbReference type="ARBA" id="ARBA00022842"/>
    </source>
</evidence>
<keyword evidence="8 15" id="KW-0547">Nucleotide-binding</keyword>
<dbReference type="PROSITE" id="PS00107">
    <property type="entry name" value="PROTEIN_KINASE_ATP"/>
    <property type="match status" value="1"/>
</dbReference>
<proteinExistence type="inferred from homology"/>
<dbReference type="Gene3D" id="3.30.200.20">
    <property type="entry name" value="Phosphorylase Kinase, domain 1"/>
    <property type="match status" value="1"/>
</dbReference>
<dbReference type="Pfam" id="PF08515">
    <property type="entry name" value="TGF_beta_GS"/>
    <property type="match status" value="1"/>
</dbReference>
<comment type="subcellular location">
    <subcellularLocation>
        <location evidence="1 16">Membrane</location>
        <topology evidence="1 16">Single-pass type I membrane protein</topology>
    </subcellularLocation>
</comment>
<evidence type="ECO:0000256" key="2">
    <source>
        <dbReference type="ARBA" id="ARBA00009605"/>
    </source>
</evidence>
<evidence type="ECO:0000256" key="9">
    <source>
        <dbReference type="ARBA" id="ARBA00022777"/>
    </source>
</evidence>
<dbReference type="SUPFAM" id="SSF56112">
    <property type="entry name" value="Protein kinase-like (PK-like)"/>
    <property type="match status" value="1"/>
</dbReference>
<dbReference type="SMART" id="SM00467">
    <property type="entry name" value="GS"/>
    <property type="match status" value="1"/>
</dbReference>
<evidence type="ECO:0000256" key="3">
    <source>
        <dbReference type="ARBA" id="ARBA00022527"/>
    </source>
</evidence>
<dbReference type="InterPro" id="IPR017441">
    <property type="entry name" value="Protein_kinase_ATP_BS"/>
</dbReference>
<evidence type="ECO:0000256" key="13">
    <source>
        <dbReference type="ARBA" id="ARBA00023136"/>
    </source>
</evidence>
<dbReference type="CDD" id="cd14056">
    <property type="entry name" value="STKc_TGFbR_I"/>
    <property type="match status" value="1"/>
</dbReference>
<dbReference type="GO" id="GO:0006950">
    <property type="term" value="P:response to stress"/>
    <property type="evidence" value="ECO:0007669"/>
    <property type="project" value="UniProtKB-ARBA"/>
</dbReference>
<keyword evidence="16" id="KW-0464">Manganese</keyword>
<feature type="transmembrane region" description="Helical" evidence="16">
    <location>
        <begin position="134"/>
        <end position="157"/>
    </location>
</feature>
<dbReference type="InterPro" id="IPR011009">
    <property type="entry name" value="Kinase-like_dom_sf"/>
</dbReference>
<keyword evidence="6 16" id="KW-0479">Metal-binding</keyword>
<evidence type="ECO:0000256" key="4">
    <source>
        <dbReference type="ARBA" id="ARBA00022679"/>
    </source>
</evidence>